<evidence type="ECO:0000313" key="2">
    <source>
        <dbReference type="Proteomes" id="UP000564496"/>
    </source>
</evidence>
<sequence length="128" mass="15087">MTSLIRVGFWRSEYEPTLPDPRGHLDETWDDEERKLVVAYLRGGLPVLHMMGFSPCRICDRSDNGNAELTDGSYLWPQGLAHYVQDHGVRLPREFERHVLDRWEVLEEAAMRAHKAPPDRWMRMTQQR</sequence>
<evidence type="ECO:0000313" key="1">
    <source>
        <dbReference type="EMBL" id="NYI76812.1"/>
    </source>
</evidence>
<dbReference type="AlphaFoldDB" id="A0A7Z0DK49"/>
<organism evidence="1 2">
    <name type="scientific">Nocardioides panzhihuensis</name>
    <dbReference type="NCBI Taxonomy" id="860243"/>
    <lineage>
        <taxon>Bacteria</taxon>
        <taxon>Bacillati</taxon>
        <taxon>Actinomycetota</taxon>
        <taxon>Actinomycetes</taxon>
        <taxon>Propionibacteriales</taxon>
        <taxon>Nocardioidaceae</taxon>
        <taxon>Nocardioides</taxon>
    </lineage>
</organism>
<dbReference type="RefSeq" id="WP_179657419.1">
    <property type="nucleotide sequence ID" value="NZ_JACBZR010000001.1"/>
</dbReference>
<dbReference type="EMBL" id="JACBZR010000001">
    <property type="protein sequence ID" value="NYI76812.1"/>
    <property type="molecule type" value="Genomic_DNA"/>
</dbReference>
<gene>
    <name evidence="1" type="ORF">BJ988_001460</name>
</gene>
<accession>A0A7Z0DK49</accession>
<name>A0A7Z0DK49_9ACTN</name>
<reference evidence="1 2" key="1">
    <citation type="submission" date="2020-07" db="EMBL/GenBank/DDBJ databases">
        <title>Sequencing the genomes of 1000 actinobacteria strains.</title>
        <authorList>
            <person name="Klenk H.-P."/>
        </authorList>
    </citation>
    <scope>NUCLEOTIDE SEQUENCE [LARGE SCALE GENOMIC DNA]</scope>
    <source>
        <strain evidence="1 2">DSM 26487</strain>
    </source>
</reference>
<proteinExistence type="predicted"/>
<keyword evidence="2" id="KW-1185">Reference proteome</keyword>
<comment type="caution">
    <text evidence="1">The sequence shown here is derived from an EMBL/GenBank/DDBJ whole genome shotgun (WGS) entry which is preliminary data.</text>
</comment>
<protein>
    <submittedName>
        <fullName evidence="1">Uncharacterized protein</fullName>
    </submittedName>
</protein>
<dbReference type="Proteomes" id="UP000564496">
    <property type="component" value="Unassembled WGS sequence"/>
</dbReference>